<evidence type="ECO:0000313" key="2">
    <source>
        <dbReference type="Proteomes" id="UP000799421"/>
    </source>
</evidence>
<dbReference type="EMBL" id="MU005967">
    <property type="protein sequence ID" value="KAF2862189.1"/>
    <property type="molecule type" value="Genomic_DNA"/>
</dbReference>
<keyword evidence="2" id="KW-1185">Reference proteome</keyword>
<gene>
    <name evidence="1" type="ORF">K470DRAFT_213483</name>
</gene>
<proteinExistence type="predicted"/>
<evidence type="ECO:0000313" key="1">
    <source>
        <dbReference type="EMBL" id="KAF2862189.1"/>
    </source>
</evidence>
<dbReference type="OrthoDB" id="5389734at2759"/>
<feature type="non-terminal residue" evidence="1">
    <location>
        <position position="229"/>
    </location>
</feature>
<reference evidence="1" key="1">
    <citation type="journal article" date="2020" name="Stud. Mycol.">
        <title>101 Dothideomycetes genomes: a test case for predicting lifestyles and emergence of pathogens.</title>
        <authorList>
            <person name="Haridas S."/>
            <person name="Albert R."/>
            <person name="Binder M."/>
            <person name="Bloem J."/>
            <person name="Labutti K."/>
            <person name="Salamov A."/>
            <person name="Andreopoulos B."/>
            <person name="Baker S."/>
            <person name="Barry K."/>
            <person name="Bills G."/>
            <person name="Bluhm B."/>
            <person name="Cannon C."/>
            <person name="Castanera R."/>
            <person name="Culley D."/>
            <person name="Daum C."/>
            <person name="Ezra D."/>
            <person name="Gonzalez J."/>
            <person name="Henrissat B."/>
            <person name="Kuo A."/>
            <person name="Liang C."/>
            <person name="Lipzen A."/>
            <person name="Lutzoni F."/>
            <person name="Magnuson J."/>
            <person name="Mondo S."/>
            <person name="Nolan M."/>
            <person name="Ohm R."/>
            <person name="Pangilinan J."/>
            <person name="Park H.-J."/>
            <person name="Ramirez L."/>
            <person name="Alfaro M."/>
            <person name="Sun H."/>
            <person name="Tritt A."/>
            <person name="Yoshinaga Y."/>
            <person name="Zwiers L.-H."/>
            <person name="Turgeon B."/>
            <person name="Goodwin S."/>
            <person name="Spatafora J."/>
            <person name="Crous P."/>
            <person name="Grigoriev I."/>
        </authorList>
    </citation>
    <scope>NUCLEOTIDE SEQUENCE</scope>
    <source>
        <strain evidence="1">CBS 480.64</strain>
    </source>
</reference>
<name>A0A6A7C563_9PEZI</name>
<organism evidence="1 2">
    <name type="scientific">Piedraia hortae CBS 480.64</name>
    <dbReference type="NCBI Taxonomy" id="1314780"/>
    <lineage>
        <taxon>Eukaryota</taxon>
        <taxon>Fungi</taxon>
        <taxon>Dikarya</taxon>
        <taxon>Ascomycota</taxon>
        <taxon>Pezizomycotina</taxon>
        <taxon>Dothideomycetes</taxon>
        <taxon>Dothideomycetidae</taxon>
        <taxon>Capnodiales</taxon>
        <taxon>Piedraiaceae</taxon>
        <taxon>Piedraia</taxon>
    </lineage>
</organism>
<dbReference type="Proteomes" id="UP000799421">
    <property type="component" value="Unassembled WGS sequence"/>
</dbReference>
<accession>A0A6A7C563</accession>
<protein>
    <submittedName>
        <fullName evidence="1">Uncharacterized protein</fullName>
    </submittedName>
</protein>
<sequence length="229" mass="26110">MKSEASEVSVTAEVRRKRLLDAERYDEGWVARWSQGPDAKHHPLLKLMSQIIFGLHLLQQEQAKSTKEVLRILQTHVIDMDNFMERTSDDLDLAIADIKQRTRHLRQPMRHMEVFAAMLADENFRSQLQNGHKKIEHIIARTGAALSASVIDIQEGLRANRELGKYLDSVESVWPGGYRKSTVAYEEMRGNEQGWSDYLFELLTKGQHLSDALLQLSAILGEMSKIATA</sequence>
<dbReference type="AlphaFoldDB" id="A0A6A7C563"/>